<name>A0A5C4S093_CHLTI</name>
<keyword evidence="2" id="KW-1185">Reference proteome</keyword>
<accession>A0A5C4S093</accession>
<reference evidence="1 2" key="1">
    <citation type="submission" date="2019-05" db="EMBL/GenBank/DDBJ databases">
        <title>Draft Whole-Genome sequence of the green sulfur bacterium Chlorobaculum thiosulfatiphilum DSM 249.</title>
        <authorList>
            <person name="Meyer T.E."/>
            <person name="Kyndt J.A."/>
        </authorList>
    </citation>
    <scope>NUCLEOTIDE SEQUENCE [LARGE SCALE GENOMIC DNA]</scope>
    <source>
        <strain evidence="1 2">DSM 249</strain>
    </source>
</reference>
<comment type="caution">
    <text evidence="1">The sequence shown here is derived from an EMBL/GenBank/DDBJ whole genome shotgun (WGS) entry which is preliminary data.</text>
</comment>
<protein>
    <submittedName>
        <fullName evidence="1">Uncharacterized protein</fullName>
    </submittedName>
</protein>
<sequence length="41" mass="4777">MMGNFTGTALRFSRIVRRDGNDKADCRRRVHNLRSPQACRL</sequence>
<dbReference type="EMBL" id="VDCH01000042">
    <property type="protein sequence ID" value="TNJ36291.1"/>
    <property type="molecule type" value="Genomic_DNA"/>
</dbReference>
<dbReference type="AlphaFoldDB" id="A0A5C4S093"/>
<dbReference type="OrthoDB" id="598464at2"/>
<dbReference type="Proteomes" id="UP000308271">
    <property type="component" value="Unassembled WGS sequence"/>
</dbReference>
<proteinExistence type="predicted"/>
<organism evidence="1 2">
    <name type="scientific">Chlorobaculum thiosulfatiphilum</name>
    <name type="common">Chlorobium limicola f.sp. thiosulfatophilum</name>
    <dbReference type="NCBI Taxonomy" id="115852"/>
    <lineage>
        <taxon>Bacteria</taxon>
        <taxon>Pseudomonadati</taxon>
        <taxon>Chlorobiota</taxon>
        <taxon>Chlorobiia</taxon>
        <taxon>Chlorobiales</taxon>
        <taxon>Chlorobiaceae</taxon>
        <taxon>Chlorobaculum</taxon>
    </lineage>
</organism>
<evidence type="ECO:0000313" key="2">
    <source>
        <dbReference type="Proteomes" id="UP000308271"/>
    </source>
</evidence>
<evidence type="ECO:0000313" key="1">
    <source>
        <dbReference type="EMBL" id="TNJ36291.1"/>
    </source>
</evidence>
<gene>
    <name evidence="1" type="ORF">FGF66_12020</name>
</gene>